<accession>A0ACD6AIU2</accession>
<protein>
    <submittedName>
        <fullName evidence="1">Uncharacterized protein</fullName>
    </submittedName>
</protein>
<organism evidence="1 2">
    <name type="scientific">Avena sativa</name>
    <name type="common">Oat</name>
    <dbReference type="NCBI Taxonomy" id="4498"/>
    <lineage>
        <taxon>Eukaryota</taxon>
        <taxon>Viridiplantae</taxon>
        <taxon>Streptophyta</taxon>
        <taxon>Embryophyta</taxon>
        <taxon>Tracheophyta</taxon>
        <taxon>Spermatophyta</taxon>
        <taxon>Magnoliopsida</taxon>
        <taxon>Liliopsida</taxon>
        <taxon>Poales</taxon>
        <taxon>Poaceae</taxon>
        <taxon>BOP clade</taxon>
        <taxon>Pooideae</taxon>
        <taxon>Poodae</taxon>
        <taxon>Poeae</taxon>
        <taxon>Poeae Chloroplast Group 1 (Aveneae type)</taxon>
        <taxon>Aveninae</taxon>
        <taxon>Avena</taxon>
    </lineage>
</organism>
<keyword evidence="2" id="KW-1185">Reference proteome</keyword>
<dbReference type="Proteomes" id="UP001732700">
    <property type="component" value="Unassembled WGS sequence"/>
</dbReference>
<sequence length="206" mass="22657">MERPRRSRAGSTSTPTAPPEDKLRDVYYKYELKYGPVVAHRPPAVPASGRGKKKVWGKIFGTSTATPSSSTQTPVLQGGWELAKYLNSAVLATNDDDDDDDFDILQWWQEKRSTYPVLSILARDVLSVHVSTVSSESDFSLAGRIIDDTRTSLTPDMRTIHLPLYASGSSPLCIAPAQTLILYEEGQSLRITSSGSTSMLACLLRY</sequence>
<reference evidence="1" key="1">
    <citation type="submission" date="2025-09" db="UniProtKB">
        <authorList>
            <consortium name="EnsemblPlants"/>
        </authorList>
    </citation>
    <scope>IDENTIFICATION</scope>
</reference>
<proteinExistence type="predicted"/>
<name>A0ACD6AIU2_AVESA</name>
<evidence type="ECO:0000313" key="2">
    <source>
        <dbReference type="Proteomes" id="UP001732700"/>
    </source>
</evidence>
<evidence type="ECO:0000313" key="1">
    <source>
        <dbReference type="EnsemblPlants" id="AVESA.00010b.r2.UnG1422080.1.CDS"/>
    </source>
</evidence>
<dbReference type="EnsemblPlants" id="AVESA.00010b.r2.UnG1422080.1">
    <property type="protein sequence ID" value="AVESA.00010b.r2.UnG1422080.1.CDS"/>
    <property type="gene ID" value="AVESA.00010b.r2.UnG1422080"/>
</dbReference>